<accession>A0ABV8K2G8</accession>
<comment type="caution">
    <text evidence="2">The sequence shown here is derived from an EMBL/GenBank/DDBJ whole genome shotgun (WGS) entry which is preliminary data.</text>
</comment>
<dbReference type="InterPro" id="IPR014509">
    <property type="entry name" value="YjdF-like"/>
</dbReference>
<dbReference type="EMBL" id="JBHSAM010000014">
    <property type="protein sequence ID" value="MFC4099160.1"/>
    <property type="molecule type" value="Genomic_DNA"/>
</dbReference>
<feature type="transmembrane region" description="Helical" evidence="1">
    <location>
        <begin position="200"/>
        <end position="216"/>
    </location>
</feature>
<keyword evidence="1" id="KW-0472">Membrane</keyword>
<keyword evidence="1" id="KW-1133">Transmembrane helix</keyword>
<name>A0ABV8K2G8_9BACL</name>
<dbReference type="RefSeq" id="WP_377717848.1">
    <property type="nucleotide sequence ID" value="NZ_JBHSAM010000014.1"/>
</dbReference>
<sequence length="231" mass="26514">MTNSSAKEPRSAGWSRMLKSHQIRFSSNWLLQAAIAAFAVFWVCMAIRPLDWKIWLVENALSISFIILLIWTYRILPLTNVSYLLIAAFLALHTYGAHFTYQLTPVDDWLKSLFHLKRGIYDRIVHFAFGLLLAFPVREAVLFRLKLRHAGQYVVTFAFIVAASGLFELLEMWAAVLFNPKLAAKYVGLQGDPFDGQKDMTMSLLGVLLAISLFAIQRRIGRQRRRQRHDA</sequence>
<feature type="transmembrane region" description="Helical" evidence="1">
    <location>
        <begin position="54"/>
        <end position="76"/>
    </location>
</feature>
<feature type="transmembrane region" description="Helical" evidence="1">
    <location>
        <begin position="124"/>
        <end position="141"/>
    </location>
</feature>
<protein>
    <submittedName>
        <fullName evidence="2">DUF2238 domain-containing protein</fullName>
    </submittedName>
</protein>
<evidence type="ECO:0000313" key="3">
    <source>
        <dbReference type="Proteomes" id="UP001595715"/>
    </source>
</evidence>
<evidence type="ECO:0000256" key="1">
    <source>
        <dbReference type="SAM" id="Phobius"/>
    </source>
</evidence>
<feature type="transmembrane region" description="Helical" evidence="1">
    <location>
        <begin position="83"/>
        <end position="104"/>
    </location>
</feature>
<keyword evidence="3" id="KW-1185">Reference proteome</keyword>
<keyword evidence="1" id="KW-0812">Transmembrane</keyword>
<organism evidence="2 3">
    <name type="scientific">Paenibacillus xanthanilyticus</name>
    <dbReference type="NCBI Taxonomy" id="1783531"/>
    <lineage>
        <taxon>Bacteria</taxon>
        <taxon>Bacillati</taxon>
        <taxon>Bacillota</taxon>
        <taxon>Bacilli</taxon>
        <taxon>Bacillales</taxon>
        <taxon>Paenibacillaceae</taxon>
        <taxon>Paenibacillus</taxon>
    </lineage>
</organism>
<dbReference type="Pfam" id="PF09997">
    <property type="entry name" value="DUF2238"/>
    <property type="match status" value="1"/>
</dbReference>
<evidence type="ECO:0000313" key="2">
    <source>
        <dbReference type="EMBL" id="MFC4099160.1"/>
    </source>
</evidence>
<feature type="transmembrane region" description="Helical" evidence="1">
    <location>
        <begin position="29"/>
        <end position="48"/>
    </location>
</feature>
<feature type="transmembrane region" description="Helical" evidence="1">
    <location>
        <begin position="153"/>
        <end position="180"/>
    </location>
</feature>
<proteinExistence type="predicted"/>
<dbReference type="Proteomes" id="UP001595715">
    <property type="component" value="Unassembled WGS sequence"/>
</dbReference>
<reference evidence="3" key="1">
    <citation type="journal article" date="2019" name="Int. J. Syst. Evol. Microbiol.">
        <title>The Global Catalogue of Microorganisms (GCM) 10K type strain sequencing project: providing services to taxonomists for standard genome sequencing and annotation.</title>
        <authorList>
            <consortium name="The Broad Institute Genomics Platform"/>
            <consortium name="The Broad Institute Genome Sequencing Center for Infectious Disease"/>
            <person name="Wu L."/>
            <person name="Ma J."/>
        </authorList>
    </citation>
    <scope>NUCLEOTIDE SEQUENCE [LARGE SCALE GENOMIC DNA]</scope>
    <source>
        <strain evidence="3">IBRC-M 10987</strain>
    </source>
</reference>
<gene>
    <name evidence="2" type="ORF">ACFOZ8_05745</name>
</gene>